<feature type="region of interest" description="Disordered" evidence="1">
    <location>
        <begin position="1"/>
        <end position="27"/>
    </location>
</feature>
<proteinExistence type="predicted"/>
<organism evidence="2 3">
    <name type="scientific">Myotis brandtii</name>
    <name type="common">Brandt's bat</name>
    <dbReference type="NCBI Taxonomy" id="109478"/>
    <lineage>
        <taxon>Eukaryota</taxon>
        <taxon>Metazoa</taxon>
        <taxon>Chordata</taxon>
        <taxon>Craniata</taxon>
        <taxon>Vertebrata</taxon>
        <taxon>Euteleostomi</taxon>
        <taxon>Mammalia</taxon>
        <taxon>Eutheria</taxon>
        <taxon>Laurasiatheria</taxon>
        <taxon>Chiroptera</taxon>
        <taxon>Yangochiroptera</taxon>
        <taxon>Vespertilionidae</taxon>
        <taxon>Myotis</taxon>
    </lineage>
</organism>
<dbReference type="Proteomes" id="UP000052978">
    <property type="component" value="Unassembled WGS sequence"/>
</dbReference>
<protein>
    <submittedName>
        <fullName evidence="2">Uncharacterized protein</fullName>
    </submittedName>
</protein>
<evidence type="ECO:0000313" key="2">
    <source>
        <dbReference type="EMBL" id="EPQ08425.1"/>
    </source>
</evidence>
<accession>S7MY19</accession>
<dbReference type="AlphaFoldDB" id="S7MY19"/>
<evidence type="ECO:0000256" key="1">
    <source>
        <dbReference type="SAM" id="MobiDB-lite"/>
    </source>
</evidence>
<evidence type="ECO:0000313" key="3">
    <source>
        <dbReference type="Proteomes" id="UP000052978"/>
    </source>
</evidence>
<reference evidence="2 3" key="1">
    <citation type="journal article" date="2013" name="Nat. Commun.">
        <title>Genome analysis reveals insights into physiology and longevity of the Brandt's bat Myotis brandtii.</title>
        <authorList>
            <person name="Seim I."/>
            <person name="Fang X."/>
            <person name="Xiong Z."/>
            <person name="Lobanov A.V."/>
            <person name="Huang Z."/>
            <person name="Ma S."/>
            <person name="Feng Y."/>
            <person name="Turanov A.A."/>
            <person name="Zhu Y."/>
            <person name="Lenz T.L."/>
            <person name="Gerashchenko M.V."/>
            <person name="Fan D."/>
            <person name="Hee Yim S."/>
            <person name="Yao X."/>
            <person name="Jordan D."/>
            <person name="Xiong Y."/>
            <person name="Ma Y."/>
            <person name="Lyapunov A.N."/>
            <person name="Chen G."/>
            <person name="Kulakova O.I."/>
            <person name="Sun Y."/>
            <person name="Lee S.G."/>
            <person name="Bronson R.T."/>
            <person name="Moskalev A.A."/>
            <person name="Sunyaev S.R."/>
            <person name="Zhang G."/>
            <person name="Krogh A."/>
            <person name="Wang J."/>
            <person name="Gladyshev V.N."/>
        </authorList>
    </citation>
    <scope>NUCLEOTIDE SEQUENCE [LARGE SCALE GENOMIC DNA]</scope>
</reference>
<sequence length="81" mass="8834">MDSTDSGAPSSAGHREHAVSTPASRVKTGNLSQRLRVRAACQGAKGVLLPLKIALFPVFIQWTRWLVFHLVTVNHDRGVLC</sequence>
<dbReference type="EMBL" id="KE162477">
    <property type="protein sequence ID" value="EPQ08425.1"/>
    <property type="molecule type" value="Genomic_DNA"/>
</dbReference>
<name>S7MY19_MYOBR</name>
<keyword evidence="3" id="KW-1185">Reference proteome</keyword>
<gene>
    <name evidence="2" type="ORF">D623_10020821</name>
</gene>